<dbReference type="InterPro" id="IPR018376">
    <property type="entry name" value="Enoyl-CoA_hyd/isom_CS"/>
</dbReference>
<dbReference type="AlphaFoldDB" id="A0A1N7ACG9"/>
<dbReference type="Gene3D" id="1.10.12.10">
    <property type="entry name" value="Lyase 2-enoyl-coa Hydratase, Chain A, domain 2"/>
    <property type="match status" value="1"/>
</dbReference>
<evidence type="ECO:0000256" key="2">
    <source>
        <dbReference type="ARBA" id="ARBA00023239"/>
    </source>
</evidence>
<dbReference type="PANTHER" id="PTHR11941">
    <property type="entry name" value="ENOYL-COA HYDRATASE-RELATED"/>
    <property type="match status" value="1"/>
</dbReference>
<dbReference type="GO" id="GO:0016836">
    <property type="term" value="F:hydro-lyase activity"/>
    <property type="evidence" value="ECO:0007669"/>
    <property type="project" value="UniProtKB-ARBA"/>
</dbReference>
<gene>
    <name evidence="4" type="ORF">B1B05_14665</name>
    <name evidence="5" type="ORF">SAMN05443094_107154</name>
</gene>
<dbReference type="InterPro" id="IPR001753">
    <property type="entry name" value="Enoyl-CoA_hydra/iso"/>
</dbReference>
<reference evidence="7" key="2">
    <citation type="submission" date="2017-03" db="EMBL/GenBank/DDBJ databases">
        <title>Bacillus sp. V-88(T) DSM27956, whole genome shotgun sequencing project.</title>
        <authorList>
            <person name="Dastager S.G."/>
            <person name="Neurgaonkar P.S."/>
            <person name="Dharne M.S."/>
        </authorList>
    </citation>
    <scope>NUCLEOTIDE SEQUENCE [LARGE SCALE GENOMIC DNA]</scope>
    <source>
        <strain evidence="7">DSM 25145</strain>
    </source>
</reference>
<evidence type="ECO:0000256" key="3">
    <source>
        <dbReference type="RuleBase" id="RU003707"/>
    </source>
</evidence>
<dbReference type="OrthoDB" id="9775794at2"/>
<dbReference type="CDD" id="cd06558">
    <property type="entry name" value="crotonase-like"/>
    <property type="match status" value="1"/>
</dbReference>
<sequence>MGNFSIVKVKKEKGVAYVTIDHPPVNALNRQALQELGDCVDQLQQDSSVKAVVLTGEGSFFIAGADIKEFTHLFGQEELAEGAAQRGQSLYNKIEQSEKPFIAAINGACLGGGLELAMSCHMRIAAHEAKLGLPETKLGIIPGYGGTQRLARLTNTAKALELILTGRFIDGREAEKIGLVNHSVEADQLQHRAAELAELVAEKSSLSIKAALTSVLSGIDLSIGEGLALEARQFGSLFGTEDAKEGVTAFIEKRPAAFKDR</sequence>
<dbReference type="Pfam" id="PF00378">
    <property type="entry name" value="ECH_1"/>
    <property type="match status" value="1"/>
</dbReference>
<dbReference type="EMBL" id="MWSK01000007">
    <property type="protein sequence ID" value="OXS75770.1"/>
    <property type="molecule type" value="Genomic_DNA"/>
</dbReference>
<protein>
    <submittedName>
        <fullName evidence="5">Enoyl-CoA hydratase</fullName>
    </submittedName>
</protein>
<dbReference type="SUPFAM" id="SSF52096">
    <property type="entry name" value="ClpP/crotonase"/>
    <property type="match status" value="1"/>
</dbReference>
<dbReference type="InterPro" id="IPR014748">
    <property type="entry name" value="Enoyl-CoA_hydra_C"/>
</dbReference>
<dbReference type="STRING" id="1017273.SAMN05443094_107154"/>
<evidence type="ECO:0000313" key="5">
    <source>
        <dbReference type="EMBL" id="SIR36671.1"/>
    </source>
</evidence>
<dbReference type="Proteomes" id="UP000215545">
    <property type="component" value="Unassembled WGS sequence"/>
</dbReference>
<dbReference type="NCBIfam" id="NF005803">
    <property type="entry name" value="PRK07658.1"/>
    <property type="match status" value="1"/>
</dbReference>
<keyword evidence="2" id="KW-0456">Lyase</keyword>
<evidence type="ECO:0000256" key="1">
    <source>
        <dbReference type="ARBA" id="ARBA00005254"/>
    </source>
</evidence>
<dbReference type="FunFam" id="3.90.226.10:FF:000009">
    <property type="entry name" value="Carnitinyl-CoA dehydratase"/>
    <property type="match status" value="1"/>
</dbReference>
<dbReference type="RefSeq" id="WP_045849456.1">
    <property type="nucleotide sequence ID" value="NZ_FTLX01000007.1"/>
</dbReference>
<dbReference type="Proteomes" id="UP000186385">
    <property type="component" value="Unassembled WGS sequence"/>
</dbReference>
<reference evidence="5 6" key="1">
    <citation type="submission" date="2017-01" db="EMBL/GenBank/DDBJ databases">
        <authorList>
            <person name="Mah S.A."/>
            <person name="Swanson W.J."/>
            <person name="Moy G.W."/>
            <person name="Vacquier V.D."/>
        </authorList>
    </citation>
    <scope>NUCLEOTIDE SEQUENCE [LARGE SCALE GENOMIC DNA]</scope>
    <source>
        <strain evidence="5 6">NIO-1016</strain>
    </source>
</reference>
<proteinExistence type="inferred from homology"/>
<dbReference type="PROSITE" id="PS00166">
    <property type="entry name" value="ENOYL_COA_HYDRATASE"/>
    <property type="match status" value="1"/>
</dbReference>
<dbReference type="Gene3D" id="3.90.226.10">
    <property type="entry name" value="2-enoyl-CoA Hydratase, Chain A, domain 1"/>
    <property type="match status" value="1"/>
</dbReference>
<name>A0A1N7ACG9_9BACI</name>
<evidence type="ECO:0000313" key="6">
    <source>
        <dbReference type="Proteomes" id="UP000186385"/>
    </source>
</evidence>
<organism evidence="5 6">
    <name type="scientific">Domibacillus enclensis</name>
    <dbReference type="NCBI Taxonomy" id="1017273"/>
    <lineage>
        <taxon>Bacteria</taxon>
        <taxon>Bacillati</taxon>
        <taxon>Bacillota</taxon>
        <taxon>Bacilli</taxon>
        <taxon>Bacillales</taxon>
        <taxon>Bacillaceae</taxon>
        <taxon>Domibacillus</taxon>
    </lineage>
</organism>
<evidence type="ECO:0000313" key="4">
    <source>
        <dbReference type="EMBL" id="OXS75770.1"/>
    </source>
</evidence>
<reference evidence="4" key="3">
    <citation type="submission" date="2017-03" db="EMBL/GenBank/DDBJ databases">
        <authorList>
            <person name="Dastager S.G."/>
            <person name="Neurgaonkar P.S."/>
            <person name="Dharne M.S."/>
        </authorList>
    </citation>
    <scope>NUCLEOTIDE SEQUENCE</scope>
    <source>
        <strain evidence="4">DSM 25145</strain>
    </source>
</reference>
<dbReference type="EMBL" id="FTLX01000007">
    <property type="protein sequence ID" value="SIR36671.1"/>
    <property type="molecule type" value="Genomic_DNA"/>
</dbReference>
<dbReference type="PANTHER" id="PTHR11941:SF175">
    <property type="entry name" value="ENOYL-COA HYDRATASE-RELATED"/>
    <property type="match status" value="1"/>
</dbReference>
<evidence type="ECO:0000313" key="7">
    <source>
        <dbReference type="Proteomes" id="UP000215545"/>
    </source>
</evidence>
<comment type="similarity">
    <text evidence="1 3">Belongs to the enoyl-CoA hydratase/isomerase family.</text>
</comment>
<dbReference type="GO" id="GO:0006635">
    <property type="term" value="P:fatty acid beta-oxidation"/>
    <property type="evidence" value="ECO:0007669"/>
    <property type="project" value="TreeGrafter"/>
</dbReference>
<dbReference type="FunFam" id="1.10.12.10:FF:000001">
    <property type="entry name" value="Probable enoyl-CoA hydratase, mitochondrial"/>
    <property type="match status" value="1"/>
</dbReference>
<keyword evidence="7" id="KW-1185">Reference proteome</keyword>
<accession>A0A1N7ACG9</accession>
<dbReference type="InterPro" id="IPR029045">
    <property type="entry name" value="ClpP/crotonase-like_dom_sf"/>
</dbReference>